<feature type="active site" evidence="9">
    <location>
        <position position="164"/>
    </location>
</feature>
<dbReference type="PANTHER" id="PTHR30349">
    <property type="entry name" value="PHAGE INTEGRASE-RELATED"/>
    <property type="match status" value="1"/>
</dbReference>
<reference evidence="12 13" key="1">
    <citation type="submission" date="2020-05" db="EMBL/GenBank/DDBJ databases">
        <title>Parvularcula mediterraneae sp. nov., isolated from polypropylene straw from shallow seawater of the seashore of Laganas in Zakynthos island, Greece.</title>
        <authorList>
            <person name="Szabo I."/>
            <person name="Al-Omari J."/>
            <person name="Rado J."/>
            <person name="Szerdahelyi G.S."/>
        </authorList>
    </citation>
    <scope>NUCLEOTIDE SEQUENCE [LARGE SCALE GENOMIC DNA]</scope>
    <source>
        <strain evidence="12 13">ZS-1/3</strain>
    </source>
</reference>
<organism evidence="12 13">
    <name type="scientific">Parvularcula mediterranea</name>
    <dbReference type="NCBI Taxonomy" id="2732508"/>
    <lineage>
        <taxon>Bacteria</taxon>
        <taxon>Pseudomonadati</taxon>
        <taxon>Pseudomonadota</taxon>
        <taxon>Alphaproteobacteria</taxon>
        <taxon>Parvularculales</taxon>
        <taxon>Parvularculaceae</taxon>
        <taxon>Parvularcula</taxon>
    </lineage>
</organism>
<dbReference type="InterPro" id="IPR050090">
    <property type="entry name" value="Tyrosine_recombinase_XerCD"/>
</dbReference>
<dbReference type="HAMAP" id="MF_01808">
    <property type="entry name" value="Recomb_XerC_XerD"/>
    <property type="match status" value="1"/>
</dbReference>
<comment type="subunit">
    <text evidence="9">Forms a cyclic heterotetrameric complex composed of two molecules of XerC and two molecules of XerD.</text>
</comment>
<keyword evidence="3 9" id="KW-0132">Cell division</keyword>
<dbReference type="Pfam" id="PF02899">
    <property type="entry name" value="Phage_int_SAM_1"/>
    <property type="match status" value="1"/>
</dbReference>
<dbReference type="Gene3D" id="1.10.150.130">
    <property type="match status" value="1"/>
</dbReference>
<comment type="caution">
    <text evidence="12">The sequence shown here is derived from an EMBL/GenBank/DDBJ whole genome shotgun (WGS) entry which is preliminary data.</text>
</comment>
<evidence type="ECO:0000256" key="6">
    <source>
        <dbReference type="ARBA" id="ARBA00023125"/>
    </source>
</evidence>
<dbReference type="Proteomes" id="UP000536835">
    <property type="component" value="Unassembled WGS sequence"/>
</dbReference>
<dbReference type="GO" id="GO:0009037">
    <property type="term" value="F:tyrosine-based site-specific recombinase activity"/>
    <property type="evidence" value="ECO:0007669"/>
    <property type="project" value="UniProtKB-UniRule"/>
</dbReference>
<comment type="function">
    <text evidence="9">Site-specific tyrosine recombinase, which acts by catalyzing the cutting and rejoining of the recombining DNA molecules. The XerC-XerD complex is essential to convert dimers of the bacterial chromosome into monomers to permit their segregation at cell division. It also contributes to the segregational stability of plasmids.</text>
</comment>
<dbReference type="EMBL" id="JABFCX010000002">
    <property type="protein sequence ID" value="NNU14867.1"/>
    <property type="molecule type" value="Genomic_DNA"/>
</dbReference>
<evidence type="ECO:0000256" key="3">
    <source>
        <dbReference type="ARBA" id="ARBA00022618"/>
    </source>
</evidence>
<feature type="active site" evidence="9">
    <location>
        <position position="240"/>
    </location>
</feature>
<protein>
    <recommendedName>
        <fullName evidence="9">Tyrosine recombinase XerC</fullName>
    </recommendedName>
</protein>
<dbReference type="InterPro" id="IPR010998">
    <property type="entry name" value="Integrase_recombinase_N"/>
</dbReference>
<dbReference type="NCBIfam" id="NF001399">
    <property type="entry name" value="PRK00283.1"/>
    <property type="match status" value="1"/>
</dbReference>
<keyword evidence="4 9" id="KW-0159">Chromosome partition</keyword>
<evidence type="ECO:0000313" key="13">
    <source>
        <dbReference type="Proteomes" id="UP000536835"/>
    </source>
</evidence>
<dbReference type="Pfam" id="PF00589">
    <property type="entry name" value="Phage_integrase"/>
    <property type="match status" value="1"/>
</dbReference>
<dbReference type="GO" id="GO:0051301">
    <property type="term" value="P:cell division"/>
    <property type="evidence" value="ECO:0007669"/>
    <property type="project" value="UniProtKB-KW"/>
</dbReference>
<comment type="subcellular location">
    <subcellularLocation>
        <location evidence="1 9">Cytoplasm</location>
    </subcellularLocation>
</comment>
<sequence length="302" mass="33104">MLQVERGSSARTLRNYGRDLLRVSGFLKGKGTSLTSASRDDLAGYFAMLESEGKSRATAALCLSAIRQFYAYAYAEELRPDNPALALEAPKKAKRLPKVLSVEEVGALLDTVDAEAAKEDAKAMRMQALLHVLYAGGLRVSELVSLKGSSFFGEEGSILRVRGKGDKERLVPLTEEAEGVLKRYIEKARPSFMGGQQSPYLFPSRSKDGHLTAARFAQLLKELAARAGIDPKRISPHVLRHAFATHLLEGGADLRSLQHLLGHADITTTQVYTHVRQDRLRQALDEHHPLAGPRKGNHADVS</sequence>
<keyword evidence="6 9" id="KW-0238">DNA-binding</keyword>
<feature type="active site" evidence="9">
    <location>
        <position position="139"/>
    </location>
</feature>
<dbReference type="PANTHER" id="PTHR30349:SF90">
    <property type="entry name" value="TYROSINE RECOMBINASE XERD"/>
    <property type="match status" value="1"/>
</dbReference>
<evidence type="ECO:0000256" key="8">
    <source>
        <dbReference type="ARBA" id="ARBA00023306"/>
    </source>
</evidence>
<feature type="domain" description="Core-binding (CB)" evidence="11">
    <location>
        <begin position="1"/>
        <end position="74"/>
    </location>
</feature>
<feature type="active site" evidence="9">
    <location>
        <position position="263"/>
    </location>
</feature>
<evidence type="ECO:0000256" key="1">
    <source>
        <dbReference type="ARBA" id="ARBA00004496"/>
    </source>
</evidence>
<dbReference type="InterPro" id="IPR023009">
    <property type="entry name" value="Tyrosine_recombinase_XerC/XerD"/>
</dbReference>
<dbReference type="InterPro" id="IPR044068">
    <property type="entry name" value="CB"/>
</dbReference>
<dbReference type="SUPFAM" id="SSF56349">
    <property type="entry name" value="DNA breaking-rejoining enzymes"/>
    <property type="match status" value="1"/>
</dbReference>
<dbReference type="PROSITE" id="PS51900">
    <property type="entry name" value="CB"/>
    <property type="match status" value="1"/>
</dbReference>
<dbReference type="GO" id="GO:0003677">
    <property type="term" value="F:DNA binding"/>
    <property type="evidence" value="ECO:0007669"/>
    <property type="project" value="UniProtKB-UniRule"/>
</dbReference>
<proteinExistence type="inferred from homology"/>
<gene>
    <name evidence="9" type="primary">xerC</name>
    <name evidence="12" type="ORF">HK107_00840</name>
</gene>
<dbReference type="InterPro" id="IPR011010">
    <property type="entry name" value="DNA_brk_join_enz"/>
</dbReference>
<dbReference type="GO" id="GO:0006313">
    <property type="term" value="P:DNA transposition"/>
    <property type="evidence" value="ECO:0007669"/>
    <property type="project" value="UniProtKB-UniRule"/>
</dbReference>
<keyword evidence="5 9" id="KW-0229">DNA integration</keyword>
<name>A0A7Y3RIV4_9PROT</name>
<dbReference type="AlphaFoldDB" id="A0A7Y3RIV4"/>
<keyword evidence="8 9" id="KW-0131">Cell cycle</keyword>
<dbReference type="Gene3D" id="1.10.443.10">
    <property type="entry name" value="Intergrase catalytic core"/>
    <property type="match status" value="1"/>
</dbReference>
<evidence type="ECO:0000256" key="9">
    <source>
        <dbReference type="HAMAP-Rule" id="MF_01808"/>
    </source>
</evidence>
<keyword evidence="2 9" id="KW-0963">Cytoplasm</keyword>
<dbReference type="GO" id="GO:0007059">
    <property type="term" value="P:chromosome segregation"/>
    <property type="evidence" value="ECO:0007669"/>
    <property type="project" value="UniProtKB-UniRule"/>
</dbReference>
<comment type="similarity">
    <text evidence="9">Belongs to the 'phage' integrase family. XerC subfamily.</text>
</comment>
<accession>A0A7Y3RIV4</accession>
<evidence type="ECO:0000256" key="2">
    <source>
        <dbReference type="ARBA" id="ARBA00022490"/>
    </source>
</evidence>
<dbReference type="InterPro" id="IPR013762">
    <property type="entry name" value="Integrase-like_cat_sf"/>
</dbReference>
<feature type="active site" description="O-(3'-phospho-DNA)-tyrosine intermediate" evidence="9">
    <location>
        <position position="272"/>
    </location>
</feature>
<keyword evidence="13" id="KW-1185">Reference proteome</keyword>
<feature type="active site" evidence="9">
    <location>
        <position position="237"/>
    </location>
</feature>
<feature type="domain" description="Tyr recombinase" evidence="10">
    <location>
        <begin position="95"/>
        <end position="285"/>
    </location>
</feature>
<evidence type="ECO:0000256" key="5">
    <source>
        <dbReference type="ARBA" id="ARBA00022908"/>
    </source>
</evidence>
<evidence type="ECO:0000259" key="10">
    <source>
        <dbReference type="PROSITE" id="PS51898"/>
    </source>
</evidence>
<evidence type="ECO:0000313" key="12">
    <source>
        <dbReference type="EMBL" id="NNU14867.1"/>
    </source>
</evidence>
<dbReference type="PROSITE" id="PS51898">
    <property type="entry name" value="TYR_RECOMBINASE"/>
    <property type="match status" value="1"/>
</dbReference>
<dbReference type="GO" id="GO:0005737">
    <property type="term" value="C:cytoplasm"/>
    <property type="evidence" value="ECO:0007669"/>
    <property type="project" value="UniProtKB-SubCell"/>
</dbReference>
<keyword evidence="7 9" id="KW-0233">DNA recombination</keyword>
<evidence type="ECO:0000259" key="11">
    <source>
        <dbReference type="PROSITE" id="PS51900"/>
    </source>
</evidence>
<evidence type="ECO:0000256" key="4">
    <source>
        <dbReference type="ARBA" id="ARBA00022829"/>
    </source>
</evidence>
<dbReference type="InterPro" id="IPR004107">
    <property type="entry name" value="Integrase_SAM-like_N"/>
</dbReference>
<dbReference type="InterPro" id="IPR002104">
    <property type="entry name" value="Integrase_catalytic"/>
</dbReference>
<evidence type="ECO:0000256" key="7">
    <source>
        <dbReference type="ARBA" id="ARBA00023172"/>
    </source>
</evidence>